<sequence length="477" mass="51542">MQPAAVERHCVAATASRHRRPLPPITPSRALAQFYRERATCVGHSTLFSIGAAQRARANVPGMVGLPAAWTWTRARKHICGEYGATCLAHEPPNRCAFLREVSALSRRHWRASEACMAFSWRDSPRTPPALRTRSSARVHKRRESATPAFSDVMRLADARRRLLDLHPPGSSERAAIQELIDIIAVLLLNPDPATQKSGEAHAGGVEARGMGATRTGRYGRGRRYLRSALSLVAPAPASRSPHPHRQRLLSNARRPLGFPLLHLPPSSMPVSAPVGFAQTRIVRTVLGLALLPVCALHMPPLRPAALCRACRLAHESAAQCVHAARTSLQPAPRPRLLLLTGCAAAARTSHPALPLETPTRRPRPARHSPGVRVVRKVGARPSPSARPRTSPVPAPISPARSPLRPRHSSDGVKHGSPALQDTRRAPLCKRGSLVATETRALLARAHVVPDADPPQGTRANDETCGTAVSELARRPV</sequence>
<gene>
    <name evidence="2" type="ORF">B0H15DRAFT_980019</name>
</gene>
<feature type="region of interest" description="Disordered" evidence="1">
    <location>
        <begin position="448"/>
        <end position="477"/>
    </location>
</feature>
<feature type="compositionally biased region" description="Low complexity" evidence="1">
    <location>
        <begin position="380"/>
        <end position="390"/>
    </location>
</feature>
<reference evidence="2" key="1">
    <citation type="submission" date="2023-03" db="EMBL/GenBank/DDBJ databases">
        <title>Massive genome expansion in bonnet fungi (Mycena s.s.) driven by repeated elements and novel gene families across ecological guilds.</title>
        <authorList>
            <consortium name="Lawrence Berkeley National Laboratory"/>
            <person name="Harder C.B."/>
            <person name="Miyauchi S."/>
            <person name="Viragh M."/>
            <person name="Kuo A."/>
            <person name="Thoen E."/>
            <person name="Andreopoulos B."/>
            <person name="Lu D."/>
            <person name="Skrede I."/>
            <person name="Drula E."/>
            <person name="Henrissat B."/>
            <person name="Morin E."/>
            <person name="Kohler A."/>
            <person name="Barry K."/>
            <person name="LaButti K."/>
            <person name="Morin E."/>
            <person name="Salamov A."/>
            <person name="Lipzen A."/>
            <person name="Mereny Z."/>
            <person name="Hegedus B."/>
            <person name="Baldrian P."/>
            <person name="Stursova M."/>
            <person name="Weitz H."/>
            <person name="Taylor A."/>
            <person name="Grigoriev I.V."/>
            <person name="Nagy L.G."/>
            <person name="Martin F."/>
            <person name="Kauserud H."/>
        </authorList>
    </citation>
    <scope>NUCLEOTIDE SEQUENCE</scope>
    <source>
        <strain evidence="2">CBHHK173m</strain>
    </source>
</reference>
<evidence type="ECO:0000313" key="3">
    <source>
        <dbReference type="Proteomes" id="UP001222325"/>
    </source>
</evidence>
<feature type="region of interest" description="Disordered" evidence="1">
    <location>
        <begin position="351"/>
        <end position="424"/>
    </location>
</feature>
<keyword evidence="3" id="KW-1185">Reference proteome</keyword>
<dbReference type="EMBL" id="JARJCN010000224">
    <property type="protein sequence ID" value="KAJ7062449.1"/>
    <property type="molecule type" value="Genomic_DNA"/>
</dbReference>
<evidence type="ECO:0000313" key="2">
    <source>
        <dbReference type="EMBL" id="KAJ7062449.1"/>
    </source>
</evidence>
<protein>
    <submittedName>
        <fullName evidence="2">Uncharacterized protein</fullName>
    </submittedName>
</protein>
<dbReference type="AlphaFoldDB" id="A0AAD6TKF7"/>
<accession>A0AAD6TKF7</accession>
<proteinExistence type="predicted"/>
<evidence type="ECO:0000256" key="1">
    <source>
        <dbReference type="SAM" id="MobiDB-lite"/>
    </source>
</evidence>
<name>A0AAD6TKF7_9AGAR</name>
<organism evidence="2 3">
    <name type="scientific">Mycena belliarum</name>
    <dbReference type="NCBI Taxonomy" id="1033014"/>
    <lineage>
        <taxon>Eukaryota</taxon>
        <taxon>Fungi</taxon>
        <taxon>Dikarya</taxon>
        <taxon>Basidiomycota</taxon>
        <taxon>Agaricomycotina</taxon>
        <taxon>Agaricomycetes</taxon>
        <taxon>Agaricomycetidae</taxon>
        <taxon>Agaricales</taxon>
        <taxon>Marasmiineae</taxon>
        <taxon>Mycenaceae</taxon>
        <taxon>Mycena</taxon>
    </lineage>
</organism>
<comment type="caution">
    <text evidence="2">The sequence shown here is derived from an EMBL/GenBank/DDBJ whole genome shotgun (WGS) entry which is preliminary data.</text>
</comment>
<dbReference type="Proteomes" id="UP001222325">
    <property type="component" value="Unassembled WGS sequence"/>
</dbReference>